<name>A0A0M2SWR8_9BACI</name>
<comment type="caution">
    <text evidence="3">The sequence shown here is derived from an EMBL/GenBank/DDBJ whole genome shotgun (WGS) entry which is preliminary data.</text>
</comment>
<dbReference type="SUPFAM" id="SSF52540">
    <property type="entry name" value="P-loop containing nucleoside triphosphate hydrolases"/>
    <property type="match status" value="1"/>
</dbReference>
<dbReference type="GO" id="GO:0051782">
    <property type="term" value="P:negative regulation of cell division"/>
    <property type="evidence" value="ECO:0007669"/>
    <property type="project" value="TreeGrafter"/>
</dbReference>
<evidence type="ECO:0000256" key="1">
    <source>
        <dbReference type="ARBA" id="ARBA00022741"/>
    </source>
</evidence>
<keyword evidence="2" id="KW-0067">ATP-binding</keyword>
<dbReference type="EMBL" id="LAYY01000005">
    <property type="protein sequence ID" value="KKK39009.1"/>
    <property type="molecule type" value="Genomic_DNA"/>
</dbReference>
<accession>A0A0M2SWR8</accession>
<dbReference type="PANTHER" id="PTHR43384:SF4">
    <property type="entry name" value="CELLULOSE BIOSYNTHESIS PROTEIN BCSQ-RELATED"/>
    <property type="match status" value="1"/>
</dbReference>
<dbReference type="GO" id="GO:0009898">
    <property type="term" value="C:cytoplasmic side of plasma membrane"/>
    <property type="evidence" value="ECO:0007669"/>
    <property type="project" value="TreeGrafter"/>
</dbReference>
<dbReference type="InterPro" id="IPR027417">
    <property type="entry name" value="P-loop_NTPase"/>
</dbReference>
<reference evidence="3 4" key="1">
    <citation type="submission" date="2015-04" db="EMBL/GenBank/DDBJ databases">
        <title>Taxonomic description and genome sequence of Bacillus campisalis sp. nov., a novel member of the genus Bacillus isolated from solar saltern.</title>
        <authorList>
            <person name="Mathan Kumar R."/>
            <person name="Kaur G."/>
            <person name="Kumar A."/>
            <person name="Singh N.K."/>
            <person name="Kaur N."/>
            <person name="Kumar N."/>
            <person name="Mayilraj S."/>
        </authorList>
    </citation>
    <scope>NUCLEOTIDE SEQUENCE [LARGE SCALE GENOMIC DNA]</scope>
    <source>
        <strain evidence="3 4">SA2-6</strain>
    </source>
</reference>
<dbReference type="PANTHER" id="PTHR43384">
    <property type="entry name" value="SEPTUM SITE-DETERMINING PROTEIN MIND HOMOLOG, CHLOROPLASTIC-RELATED"/>
    <property type="match status" value="1"/>
</dbReference>
<dbReference type="InterPro" id="IPR033875">
    <property type="entry name" value="FlhG"/>
</dbReference>
<organism evidence="3 4">
    <name type="scientific">Mesobacillus campisalis</name>
    <dbReference type="NCBI Taxonomy" id="1408103"/>
    <lineage>
        <taxon>Bacteria</taxon>
        <taxon>Bacillati</taxon>
        <taxon>Bacillota</taxon>
        <taxon>Bacilli</taxon>
        <taxon>Bacillales</taxon>
        <taxon>Bacillaceae</taxon>
        <taxon>Mesobacillus</taxon>
    </lineage>
</organism>
<gene>
    <name evidence="3" type="ORF">WQ57_06615</name>
</gene>
<dbReference type="Gene3D" id="3.40.50.300">
    <property type="entry name" value="P-loop containing nucleotide triphosphate hydrolases"/>
    <property type="match status" value="1"/>
</dbReference>
<dbReference type="PIRSF" id="PIRSF003092">
    <property type="entry name" value="MinD"/>
    <property type="match status" value="1"/>
</dbReference>
<dbReference type="Proteomes" id="UP000034166">
    <property type="component" value="Unassembled WGS sequence"/>
</dbReference>
<dbReference type="GO" id="GO:0005524">
    <property type="term" value="F:ATP binding"/>
    <property type="evidence" value="ECO:0007669"/>
    <property type="project" value="UniProtKB-KW"/>
</dbReference>
<sequence length="289" mass="31820">MIDQARQLREKVRQKETQAVQRRTRIIAVTSGKGGVGKSNFAVNFALSLVRQNKKVLIFDVDLGFANVDVLLGRSPIETIATMLEKDLSVWDIIEEGPDGLLFISGGTGFNDLFSFDETRMNKFLHELSAIQGHVDYIILDTGAGLSQENLRFILAADEVILVTTPEPTALTDAYAVVKMVHSTDQNVVMKLIINQCTSDKEGIQTAANFKKVTERFLNKSISTLGFIPSDAHVASSVKRQAPFLLSFPNCQAAMAVQQIACEFLEQPAPPKLGVKGFLLKMLFKNQSS</sequence>
<dbReference type="InterPro" id="IPR050625">
    <property type="entry name" value="ParA/MinD_ATPase"/>
</dbReference>
<proteinExistence type="predicted"/>
<keyword evidence="1" id="KW-0547">Nucleotide-binding</keyword>
<dbReference type="GO" id="GO:0005829">
    <property type="term" value="C:cytosol"/>
    <property type="evidence" value="ECO:0007669"/>
    <property type="project" value="TreeGrafter"/>
</dbReference>
<dbReference type="OrthoDB" id="9816297at2"/>
<protein>
    <submittedName>
        <fullName evidence="3">Cobyrinic acid a,c-diamide synthase</fullName>
    </submittedName>
</protein>
<dbReference type="InterPro" id="IPR025501">
    <property type="entry name" value="MinD_FleN"/>
</dbReference>
<dbReference type="PATRIC" id="fig|1408103.3.peg.1488"/>
<evidence type="ECO:0000256" key="2">
    <source>
        <dbReference type="ARBA" id="ARBA00022840"/>
    </source>
</evidence>
<dbReference type="Pfam" id="PF10609">
    <property type="entry name" value="ParA"/>
    <property type="match status" value="1"/>
</dbReference>
<dbReference type="GO" id="GO:0016887">
    <property type="term" value="F:ATP hydrolysis activity"/>
    <property type="evidence" value="ECO:0007669"/>
    <property type="project" value="TreeGrafter"/>
</dbReference>
<dbReference type="AlphaFoldDB" id="A0A0M2SWR8"/>
<dbReference type="RefSeq" id="WP_046522943.1">
    <property type="nucleotide sequence ID" value="NZ_LAYY01000005.1"/>
</dbReference>
<evidence type="ECO:0000313" key="4">
    <source>
        <dbReference type="Proteomes" id="UP000034166"/>
    </source>
</evidence>
<dbReference type="InterPro" id="IPR033756">
    <property type="entry name" value="YlxH/NBP35"/>
</dbReference>
<evidence type="ECO:0000313" key="3">
    <source>
        <dbReference type="EMBL" id="KKK39009.1"/>
    </source>
</evidence>
<keyword evidence="4" id="KW-1185">Reference proteome</keyword>
<dbReference type="CDD" id="cd02038">
    <property type="entry name" value="FlhG-like"/>
    <property type="match status" value="1"/>
</dbReference>